<dbReference type="Pfam" id="PF05954">
    <property type="entry name" value="Phage_GPD"/>
    <property type="match status" value="1"/>
</dbReference>
<dbReference type="EMBL" id="CP001804">
    <property type="protein sequence ID" value="ACY16165.1"/>
    <property type="molecule type" value="Genomic_DNA"/>
</dbReference>
<name>D0LXC3_HALO1</name>
<evidence type="ECO:0000313" key="1">
    <source>
        <dbReference type="EMBL" id="ACY16165.1"/>
    </source>
</evidence>
<reference evidence="1 2" key="1">
    <citation type="journal article" date="2010" name="Stand. Genomic Sci.">
        <title>Complete genome sequence of Haliangium ochraceum type strain (SMP-2).</title>
        <authorList>
            <consortium name="US DOE Joint Genome Institute (JGI-PGF)"/>
            <person name="Ivanova N."/>
            <person name="Daum C."/>
            <person name="Lang E."/>
            <person name="Abt B."/>
            <person name="Kopitz M."/>
            <person name="Saunders E."/>
            <person name="Lapidus A."/>
            <person name="Lucas S."/>
            <person name="Glavina Del Rio T."/>
            <person name="Nolan M."/>
            <person name="Tice H."/>
            <person name="Copeland A."/>
            <person name="Cheng J.F."/>
            <person name="Chen F."/>
            <person name="Bruce D."/>
            <person name="Goodwin L."/>
            <person name="Pitluck S."/>
            <person name="Mavromatis K."/>
            <person name="Pati A."/>
            <person name="Mikhailova N."/>
            <person name="Chen A."/>
            <person name="Palaniappan K."/>
            <person name="Land M."/>
            <person name="Hauser L."/>
            <person name="Chang Y.J."/>
            <person name="Jeffries C.D."/>
            <person name="Detter J.C."/>
            <person name="Brettin T."/>
            <person name="Rohde M."/>
            <person name="Goker M."/>
            <person name="Bristow J."/>
            <person name="Markowitz V."/>
            <person name="Eisen J.A."/>
            <person name="Hugenholtz P."/>
            <person name="Kyrpides N.C."/>
            <person name="Klenk H.P."/>
        </authorList>
    </citation>
    <scope>NUCLEOTIDE SEQUENCE [LARGE SCALE GENOMIC DNA]</scope>
    <source>
        <strain evidence="2">DSM 14365 / CIP 107738 / JCM 11303 / AJ 13395 / SMP-2</strain>
    </source>
</reference>
<protein>
    <recommendedName>
        <fullName evidence="3">Phage late control D family protein</fullName>
    </recommendedName>
</protein>
<evidence type="ECO:0000313" key="2">
    <source>
        <dbReference type="Proteomes" id="UP000001880"/>
    </source>
</evidence>
<sequence>MAEQNVASAVGIKVTCGEEISEDHLVSFSVEQDLGQPDMCTVTIRNEDNTYSGSLTIGADVKIAVGDGAGTPVFTGEVIGLEPVYKGNGENTVTVRAFNRLHRLTRGRKSKTFLEQTDQDIASAIAGEHSLSPQTGSDPKITHKHVYQHNQTDLEFLRVRAARLGFEVWVEDKKLFFDQPKSDVDSGVKLRYGDAATSTEEGAAFLKYFAPRMSTANVVKSVTVRGWNPEKKEEIVAEAKAEPSKLGSKGADQASGVFGDTATFEVDHPVSSVEEATAIAKAKLREAMMSYMTGEGECRGTPEIKPGIVVEVTINPDTSDDRFNGKYLITGASHRYSNPTRGDSGGYLTSFRFCRDAEGP</sequence>
<dbReference type="HOGENOM" id="CLU_061954_1_0_7"/>
<dbReference type="AlphaFoldDB" id="D0LXC3"/>
<evidence type="ECO:0008006" key="3">
    <source>
        <dbReference type="Google" id="ProtNLM"/>
    </source>
</evidence>
<keyword evidence="2" id="KW-1185">Reference proteome</keyword>
<dbReference type="Gene3D" id="2.30.110.50">
    <property type="match status" value="1"/>
</dbReference>
<dbReference type="Gene3D" id="3.55.50.10">
    <property type="entry name" value="Baseplate protein-like domains"/>
    <property type="match status" value="1"/>
</dbReference>
<dbReference type="eggNOG" id="COG3500">
    <property type="taxonomic scope" value="Bacteria"/>
</dbReference>
<dbReference type="SUPFAM" id="SSF69279">
    <property type="entry name" value="Phage tail proteins"/>
    <property type="match status" value="1"/>
</dbReference>
<gene>
    <name evidence="1" type="ordered locus">Hoch_3664</name>
</gene>
<dbReference type="OrthoDB" id="4070623at2"/>
<accession>D0LXC3</accession>
<organism evidence="1 2">
    <name type="scientific">Haliangium ochraceum (strain DSM 14365 / JCM 11303 / SMP-2)</name>
    <dbReference type="NCBI Taxonomy" id="502025"/>
    <lineage>
        <taxon>Bacteria</taxon>
        <taxon>Pseudomonadati</taxon>
        <taxon>Myxococcota</taxon>
        <taxon>Polyangia</taxon>
        <taxon>Haliangiales</taxon>
        <taxon>Kofleriaceae</taxon>
        <taxon>Haliangium</taxon>
    </lineage>
</organism>
<dbReference type="Gene3D" id="4.10.220.110">
    <property type="match status" value="1"/>
</dbReference>
<dbReference type="STRING" id="502025.Hoch_3664"/>
<proteinExistence type="predicted"/>
<dbReference type="KEGG" id="hoh:Hoch_3664"/>
<dbReference type="RefSeq" id="WP_012828764.1">
    <property type="nucleotide sequence ID" value="NC_013440.1"/>
</dbReference>
<dbReference type="Proteomes" id="UP000001880">
    <property type="component" value="Chromosome"/>
</dbReference>